<organism evidence="2 3">
    <name type="scientific">Bos mutus</name>
    <name type="common">wild yak</name>
    <dbReference type="NCBI Taxonomy" id="72004"/>
    <lineage>
        <taxon>Eukaryota</taxon>
        <taxon>Metazoa</taxon>
        <taxon>Chordata</taxon>
        <taxon>Craniata</taxon>
        <taxon>Vertebrata</taxon>
        <taxon>Euteleostomi</taxon>
        <taxon>Mammalia</taxon>
        <taxon>Eutheria</taxon>
        <taxon>Laurasiatheria</taxon>
        <taxon>Artiodactyla</taxon>
        <taxon>Ruminantia</taxon>
        <taxon>Pecora</taxon>
        <taxon>Bovidae</taxon>
        <taxon>Bovinae</taxon>
        <taxon>Bos</taxon>
    </lineage>
</organism>
<feature type="region of interest" description="Disordered" evidence="1">
    <location>
        <begin position="1"/>
        <end position="31"/>
    </location>
</feature>
<dbReference type="Proteomes" id="UP000322234">
    <property type="component" value="Unassembled WGS sequence"/>
</dbReference>
<evidence type="ECO:0000313" key="3">
    <source>
        <dbReference type="Proteomes" id="UP000322234"/>
    </source>
</evidence>
<keyword evidence="3" id="KW-1185">Reference proteome</keyword>
<sequence>MAPPGISPTKDTITTLEDLPTSPSHVHSGASFSRTQANDQSCFSLVDPDRTCSLEGLEKTDFLTLASQSKTFDPVKGNLIMLLDDFYYGQHTRDWQPEQKTHTAFKCLSCLRVLKNVKLMTHVWNHLELKRQKGDSW</sequence>
<evidence type="ECO:0000313" key="2">
    <source>
        <dbReference type="EMBL" id="MXQ99572.1"/>
    </source>
</evidence>
<evidence type="ECO:0000256" key="1">
    <source>
        <dbReference type="SAM" id="MobiDB-lite"/>
    </source>
</evidence>
<comment type="caution">
    <text evidence="2">The sequence shown here is derived from an EMBL/GenBank/DDBJ whole genome shotgun (WGS) entry which is preliminary data.</text>
</comment>
<proteinExistence type="predicted"/>
<name>A0A6B0SAW1_9CETA</name>
<accession>A0A6B0SAW1</accession>
<feature type="compositionally biased region" description="Polar residues" evidence="1">
    <location>
        <begin position="9"/>
        <end position="31"/>
    </location>
</feature>
<dbReference type="AlphaFoldDB" id="A0A6B0SAW1"/>
<reference evidence="2" key="1">
    <citation type="submission" date="2019-10" db="EMBL/GenBank/DDBJ databases">
        <title>The sequence and de novo assembly of the wild yak genome.</title>
        <authorList>
            <person name="Liu Y."/>
        </authorList>
    </citation>
    <scope>NUCLEOTIDE SEQUENCE [LARGE SCALE GENOMIC DNA]</scope>
    <source>
        <strain evidence="2">WY2019</strain>
    </source>
</reference>
<protein>
    <recommendedName>
        <fullName evidence="4">C2H2-type domain-containing protein</fullName>
    </recommendedName>
</protein>
<gene>
    <name evidence="2" type="ORF">E5288_WYG009446</name>
</gene>
<evidence type="ECO:0008006" key="4">
    <source>
        <dbReference type="Google" id="ProtNLM"/>
    </source>
</evidence>
<dbReference type="EMBL" id="VBQZ03000555">
    <property type="protein sequence ID" value="MXQ99572.1"/>
    <property type="molecule type" value="Genomic_DNA"/>
</dbReference>